<feature type="chain" id="PRO_5041291904" evidence="1">
    <location>
        <begin position="24"/>
        <end position="342"/>
    </location>
</feature>
<organism evidence="2">
    <name type="scientific">Roseihalotalea indica</name>
    <dbReference type="NCBI Taxonomy" id="2867963"/>
    <lineage>
        <taxon>Bacteria</taxon>
        <taxon>Pseudomonadati</taxon>
        <taxon>Bacteroidota</taxon>
        <taxon>Cytophagia</taxon>
        <taxon>Cytophagales</taxon>
        <taxon>Catalimonadaceae</taxon>
        <taxon>Roseihalotalea</taxon>
    </lineage>
</organism>
<dbReference type="NCBIfam" id="NF033709">
    <property type="entry name" value="PorV_fam"/>
    <property type="match status" value="1"/>
</dbReference>
<feature type="signal peptide" evidence="1">
    <location>
        <begin position="1"/>
        <end position="23"/>
    </location>
</feature>
<evidence type="ECO:0000313" key="2">
    <source>
        <dbReference type="EMBL" id="WKN35151.1"/>
    </source>
</evidence>
<sequence length="342" mass="38104">MQRILFFLSVGCVLSGFPLMSYAQVGGQQVFEFLNISPNAQITALGRQQVALGYDSARVQEVTQFMFNPALNQAGMHQQVSLHYTPYYADITQVSFGYSHHRESVGTMGIAMQYFDYGTLEGLDATGLPSGDFSAQSYAVALNYSHEMRPFRLGGNLKWVNSQIAGYAATGLLFDIAGVFRHPTEDITLALVFSNIGFLLRDELSVGVRELPSDVKIGVSIKPQHLPFRFHMTAYRLLKDYEVWEGQEDNKVGVGTQILRHLSFGGEFLLSPNFQLRLGYNHLTRSTLQLQQTAGGAGFSYGLMFRTARFRLDVSRAALHAAGAYNQFSLSLDLNQLFFKSK</sequence>
<accession>A0AA49GK07</accession>
<dbReference type="NCBIfam" id="NF033711">
    <property type="entry name" value="T9SS_PorQ"/>
    <property type="match status" value="1"/>
</dbReference>
<dbReference type="EMBL" id="CP120682">
    <property type="protein sequence ID" value="WKN35151.1"/>
    <property type="molecule type" value="Genomic_DNA"/>
</dbReference>
<name>A0AA49GK07_9BACT</name>
<proteinExistence type="predicted"/>
<reference evidence="2" key="1">
    <citation type="journal article" date="2023" name="Comput. Struct. Biotechnol. J.">
        <title>Discovery of a novel marine Bacteroidetes with a rich repertoire of carbohydrate-active enzymes.</title>
        <authorList>
            <person name="Chen B."/>
            <person name="Liu G."/>
            <person name="Chen Q."/>
            <person name="Wang H."/>
            <person name="Liu L."/>
            <person name="Tang K."/>
        </authorList>
    </citation>
    <scope>NUCLEOTIDE SEQUENCE</scope>
    <source>
        <strain evidence="2">TK19036</strain>
    </source>
</reference>
<reference evidence="2" key="2">
    <citation type="journal article" date="2024" name="Antonie Van Leeuwenhoek">
        <title>Roseihalotalea indica gen. nov., sp. nov., a halophilic Bacteroidetes from mesopelagic Southwest Indian Ocean with higher carbohydrate metabolic potential.</title>
        <authorList>
            <person name="Chen B."/>
            <person name="Zhang M."/>
            <person name="Lin D."/>
            <person name="Ye J."/>
            <person name="Tang K."/>
        </authorList>
    </citation>
    <scope>NUCLEOTIDE SEQUENCE</scope>
    <source>
        <strain evidence="2">TK19036</strain>
    </source>
</reference>
<dbReference type="AlphaFoldDB" id="A0AA49GK07"/>
<evidence type="ECO:0000256" key="1">
    <source>
        <dbReference type="SAM" id="SignalP"/>
    </source>
</evidence>
<keyword evidence="1" id="KW-0732">Signal</keyword>
<protein>
    <submittedName>
        <fullName evidence="2">Type IX secretion system protein PorQ</fullName>
    </submittedName>
</protein>
<gene>
    <name evidence="2" type="primary">porQ</name>
    <name evidence="2" type="ORF">K4G66_22500</name>
</gene>